<evidence type="ECO:0000313" key="1">
    <source>
        <dbReference type="EMBL" id="MDR7664972.1"/>
    </source>
</evidence>
<gene>
    <name evidence="1" type="ORF">RG963_04045</name>
</gene>
<keyword evidence="2" id="KW-1185">Reference proteome</keyword>
<dbReference type="EMBL" id="JAVKPK010000011">
    <property type="protein sequence ID" value="MDR7664972.1"/>
    <property type="molecule type" value="Genomic_DNA"/>
</dbReference>
<name>A0ABU2CZ07_9EURY</name>
<sequence length="73" mass="8422">MPPEFRFGSTKSFSLRSRGLIDGDSFSRSFERDWKEKKSEISSSTYLVPHLRCGFSARTEKEKSLEFPQEAKA</sequence>
<proteinExistence type="predicted"/>
<dbReference type="Proteomes" id="UP001246244">
    <property type="component" value="Unassembled WGS sequence"/>
</dbReference>
<comment type="caution">
    <text evidence="1">The sequence shown here is derived from an EMBL/GenBank/DDBJ whole genome shotgun (WGS) entry which is preliminary data.</text>
</comment>
<accession>A0ABU2CZ07</accession>
<reference evidence="2" key="1">
    <citation type="submission" date="2023-07" db="EMBL/GenBank/DDBJ databases">
        <title>Whole-genome sequencing of a new Methanosarcina sp. Z-7115.</title>
        <authorList>
            <person name="Zhilina T.N."/>
            <person name="Merkel A.Y."/>
        </authorList>
    </citation>
    <scope>NUCLEOTIDE SEQUENCE [LARGE SCALE GENOMIC DNA]</scope>
    <source>
        <strain evidence="2">Z-7115</strain>
    </source>
</reference>
<evidence type="ECO:0000313" key="2">
    <source>
        <dbReference type="Proteomes" id="UP001246244"/>
    </source>
</evidence>
<dbReference type="RefSeq" id="WP_310574996.1">
    <property type="nucleotide sequence ID" value="NZ_JAVKPK010000011.1"/>
</dbReference>
<organism evidence="1 2">
    <name type="scientific">Methanosarcina baikalica</name>
    <dbReference type="NCBI Taxonomy" id="3073890"/>
    <lineage>
        <taxon>Archaea</taxon>
        <taxon>Methanobacteriati</taxon>
        <taxon>Methanobacteriota</taxon>
        <taxon>Stenosarchaea group</taxon>
        <taxon>Methanomicrobia</taxon>
        <taxon>Methanosarcinales</taxon>
        <taxon>Methanosarcinaceae</taxon>
        <taxon>Methanosarcina</taxon>
    </lineage>
</organism>
<protein>
    <submittedName>
        <fullName evidence="1">Uncharacterized protein</fullName>
    </submittedName>
</protein>